<organism evidence="2">
    <name type="scientific">Anguilla anguilla</name>
    <name type="common">European freshwater eel</name>
    <name type="synonym">Muraena anguilla</name>
    <dbReference type="NCBI Taxonomy" id="7936"/>
    <lineage>
        <taxon>Eukaryota</taxon>
        <taxon>Metazoa</taxon>
        <taxon>Chordata</taxon>
        <taxon>Craniata</taxon>
        <taxon>Vertebrata</taxon>
        <taxon>Euteleostomi</taxon>
        <taxon>Actinopterygii</taxon>
        <taxon>Neopterygii</taxon>
        <taxon>Teleostei</taxon>
        <taxon>Anguilliformes</taxon>
        <taxon>Anguillidae</taxon>
        <taxon>Anguilla</taxon>
    </lineage>
</organism>
<protein>
    <submittedName>
        <fullName evidence="2">Uncharacterized protein</fullName>
    </submittedName>
</protein>
<accession>A0A0E9PAV6</accession>
<feature type="compositionally biased region" description="Polar residues" evidence="1">
    <location>
        <begin position="22"/>
        <end position="35"/>
    </location>
</feature>
<evidence type="ECO:0000313" key="2">
    <source>
        <dbReference type="EMBL" id="JAH01776.1"/>
    </source>
</evidence>
<evidence type="ECO:0000256" key="1">
    <source>
        <dbReference type="SAM" id="MobiDB-lite"/>
    </source>
</evidence>
<feature type="compositionally biased region" description="Polar residues" evidence="1">
    <location>
        <begin position="1"/>
        <end position="12"/>
    </location>
</feature>
<sequence length="55" mass="6329">MVMSSNADGTHSNQRERKKHTSWSPTNTLRNDNVTRNLVSNYVGRNLVSRNITNR</sequence>
<feature type="region of interest" description="Disordered" evidence="1">
    <location>
        <begin position="1"/>
        <end position="35"/>
    </location>
</feature>
<dbReference type="EMBL" id="GBXM01106801">
    <property type="protein sequence ID" value="JAH01776.1"/>
    <property type="molecule type" value="Transcribed_RNA"/>
</dbReference>
<name>A0A0E9PAV6_ANGAN</name>
<proteinExistence type="predicted"/>
<reference evidence="2" key="2">
    <citation type="journal article" date="2015" name="Fish Shellfish Immunol.">
        <title>Early steps in the European eel (Anguilla anguilla)-Vibrio vulnificus interaction in the gills: Role of the RtxA13 toxin.</title>
        <authorList>
            <person name="Callol A."/>
            <person name="Pajuelo D."/>
            <person name="Ebbesson L."/>
            <person name="Teles M."/>
            <person name="MacKenzie S."/>
            <person name="Amaro C."/>
        </authorList>
    </citation>
    <scope>NUCLEOTIDE SEQUENCE</scope>
</reference>
<reference evidence="2" key="1">
    <citation type="submission" date="2014-11" db="EMBL/GenBank/DDBJ databases">
        <authorList>
            <person name="Amaro Gonzalez C."/>
        </authorList>
    </citation>
    <scope>NUCLEOTIDE SEQUENCE</scope>
</reference>
<dbReference type="AlphaFoldDB" id="A0A0E9PAV6"/>